<evidence type="ECO:0000259" key="8">
    <source>
        <dbReference type="Pfam" id="PF13850"/>
    </source>
</evidence>
<dbReference type="PANTHER" id="PTHR10984:SF30">
    <property type="entry name" value="ENDOPLASMIC RETICULUM-GOLGI INTERMEDIATE COMPARTMENT PROTEIN 2"/>
    <property type="match status" value="1"/>
</dbReference>
<evidence type="ECO:0008006" key="11">
    <source>
        <dbReference type="Google" id="ProtNLM"/>
    </source>
</evidence>
<dbReference type="Pfam" id="PF13850">
    <property type="entry name" value="ERGIC_N"/>
    <property type="match status" value="1"/>
</dbReference>
<keyword evidence="3 6" id="KW-0812">Transmembrane</keyword>
<evidence type="ECO:0000256" key="1">
    <source>
        <dbReference type="ARBA" id="ARBA00004457"/>
    </source>
</evidence>
<evidence type="ECO:0000256" key="4">
    <source>
        <dbReference type="ARBA" id="ARBA00022989"/>
    </source>
</evidence>
<evidence type="ECO:0000259" key="7">
    <source>
        <dbReference type="Pfam" id="PF07970"/>
    </source>
</evidence>
<keyword evidence="5 6" id="KW-0472">Membrane</keyword>
<reference evidence="9 10" key="1">
    <citation type="submission" date="2020-08" db="EMBL/GenBank/DDBJ databases">
        <title>Aphidius gifuensis genome sequencing and assembly.</title>
        <authorList>
            <person name="Du Z."/>
        </authorList>
    </citation>
    <scope>NUCLEOTIDE SEQUENCE [LARGE SCALE GENOMIC DNA]</scope>
    <source>
        <strain evidence="9">YNYX2018</strain>
        <tissue evidence="9">Adults</tissue>
    </source>
</reference>
<evidence type="ECO:0000256" key="6">
    <source>
        <dbReference type="SAM" id="Phobius"/>
    </source>
</evidence>
<evidence type="ECO:0000313" key="9">
    <source>
        <dbReference type="EMBL" id="KAF7989383.1"/>
    </source>
</evidence>
<feature type="domain" description="Endoplasmic reticulum vesicle transporter N-terminal" evidence="8">
    <location>
        <begin position="13"/>
        <end position="99"/>
    </location>
</feature>
<evidence type="ECO:0000313" key="10">
    <source>
        <dbReference type="Proteomes" id="UP000639338"/>
    </source>
</evidence>
<protein>
    <recommendedName>
        <fullName evidence="11">Endoplasmic reticulum-Golgi intermediate compartment protein 2</fullName>
    </recommendedName>
</protein>
<proteinExistence type="inferred from homology"/>
<dbReference type="GO" id="GO:0006890">
    <property type="term" value="P:retrograde vesicle-mediated transport, Golgi to endoplasmic reticulum"/>
    <property type="evidence" value="ECO:0007669"/>
    <property type="project" value="TreeGrafter"/>
</dbReference>
<dbReference type="OrthoDB" id="5541786at2759"/>
<keyword evidence="10" id="KW-1185">Reference proteome</keyword>
<comment type="subcellular location">
    <subcellularLocation>
        <location evidence="1">Endoplasmic reticulum-Golgi intermediate compartment membrane</location>
        <topology evidence="1">Multi-pass membrane protein</topology>
    </subcellularLocation>
</comment>
<dbReference type="AlphaFoldDB" id="A0A834XLG9"/>
<dbReference type="InterPro" id="IPR012936">
    <property type="entry name" value="Erv_C"/>
</dbReference>
<dbReference type="GO" id="GO:0006888">
    <property type="term" value="P:endoplasmic reticulum to Golgi vesicle-mediated transport"/>
    <property type="evidence" value="ECO:0007669"/>
    <property type="project" value="TreeGrafter"/>
</dbReference>
<feature type="domain" description="Endoplasmic reticulum vesicle transporter C-terminal" evidence="7">
    <location>
        <begin position="158"/>
        <end position="332"/>
    </location>
</feature>
<gene>
    <name evidence="9" type="ORF">HCN44_008057</name>
</gene>
<dbReference type="Proteomes" id="UP000639338">
    <property type="component" value="Unassembled WGS sequence"/>
</dbReference>
<dbReference type="InterPro" id="IPR039542">
    <property type="entry name" value="Erv_N"/>
</dbReference>
<dbReference type="PANTHER" id="PTHR10984">
    <property type="entry name" value="ENDOPLASMIC RETICULUM-GOLGI INTERMEDIATE COMPARTMENT PROTEIN"/>
    <property type="match status" value="1"/>
</dbReference>
<comment type="caution">
    <text evidence="9">The sequence shown here is derived from an EMBL/GenBank/DDBJ whole genome shotgun (WGS) entry which is preliminary data.</text>
</comment>
<dbReference type="InterPro" id="IPR045888">
    <property type="entry name" value="Erv"/>
</dbReference>
<sequence>MLRRRNVNFKTVTEFDAFPKIPETYINKSAVGGTFSFLTFCIIACLIVSESFYYLDTRLNFKFEPDTDIEAKLKINIDITVAMTCSQLGADVLDATNQNLLGFEPLTEEDTWWELSSNQRTHFDALKHMNSYLREEYHAIHEVLWKSSKVAFMSEMPKRNIEPTTKPDACRIYGSMNVNKVAGNFHITAGKSLSLPRGHVHISAFMTSNDYNFTHRINKFSFGEESPGIVQPLDGDEKYASDNMMLYQYFIEVVPTDIYTLLKTTKTYQYSVKDYARPIDHQKGSHGIPGIFFKYDTSAMKVVVRQERDSIIKFLVKLCATVGGIFVTSGIINSFVQSIWYIMTCKVFKNHHNNEDKKSLLQEQSVANTKPIVGLDLVNIQPATIDVTINSLK</sequence>
<evidence type="ECO:0000256" key="3">
    <source>
        <dbReference type="ARBA" id="ARBA00022692"/>
    </source>
</evidence>
<dbReference type="EMBL" id="JACMRX010000005">
    <property type="protein sequence ID" value="KAF7989383.1"/>
    <property type="molecule type" value="Genomic_DNA"/>
</dbReference>
<organism evidence="9 10">
    <name type="scientific">Aphidius gifuensis</name>
    <name type="common">Parasitoid wasp</name>
    <dbReference type="NCBI Taxonomy" id="684658"/>
    <lineage>
        <taxon>Eukaryota</taxon>
        <taxon>Metazoa</taxon>
        <taxon>Ecdysozoa</taxon>
        <taxon>Arthropoda</taxon>
        <taxon>Hexapoda</taxon>
        <taxon>Insecta</taxon>
        <taxon>Pterygota</taxon>
        <taxon>Neoptera</taxon>
        <taxon>Endopterygota</taxon>
        <taxon>Hymenoptera</taxon>
        <taxon>Apocrita</taxon>
        <taxon>Ichneumonoidea</taxon>
        <taxon>Braconidae</taxon>
        <taxon>Aphidiinae</taxon>
        <taxon>Aphidius</taxon>
    </lineage>
</organism>
<name>A0A834XLG9_APHGI</name>
<dbReference type="GO" id="GO:0005783">
    <property type="term" value="C:endoplasmic reticulum"/>
    <property type="evidence" value="ECO:0007669"/>
    <property type="project" value="TreeGrafter"/>
</dbReference>
<evidence type="ECO:0000256" key="5">
    <source>
        <dbReference type="ARBA" id="ARBA00023136"/>
    </source>
</evidence>
<dbReference type="Pfam" id="PF07970">
    <property type="entry name" value="COPIIcoated_ERV"/>
    <property type="match status" value="1"/>
</dbReference>
<feature type="transmembrane region" description="Helical" evidence="6">
    <location>
        <begin position="314"/>
        <end position="343"/>
    </location>
</feature>
<keyword evidence="4 6" id="KW-1133">Transmembrane helix</keyword>
<dbReference type="GO" id="GO:0030134">
    <property type="term" value="C:COPII-coated ER to Golgi transport vesicle"/>
    <property type="evidence" value="ECO:0007669"/>
    <property type="project" value="TreeGrafter"/>
</dbReference>
<evidence type="ECO:0000256" key="2">
    <source>
        <dbReference type="ARBA" id="ARBA00005648"/>
    </source>
</evidence>
<feature type="transmembrane region" description="Helical" evidence="6">
    <location>
        <begin position="35"/>
        <end position="55"/>
    </location>
</feature>
<comment type="similarity">
    <text evidence="2">Belongs to the ERGIC family.</text>
</comment>
<accession>A0A834XLG9</accession>
<dbReference type="GO" id="GO:0033116">
    <property type="term" value="C:endoplasmic reticulum-Golgi intermediate compartment membrane"/>
    <property type="evidence" value="ECO:0007669"/>
    <property type="project" value="UniProtKB-SubCell"/>
</dbReference>